<organism evidence="1">
    <name type="scientific">Klebsiella oxytoca</name>
    <dbReference type="NCBI Taxonomy" id="571"/>
    <lineage>
        <taxon>Bacteria</taxon>
        <taxon>Pseudomonadati</taxon>
        <taxon>Pseudomonadota</taxon>
        <taxon>Gammaproteobacteria</taxon>
        <taxon>Enterobacterales</taxon>
        <taxon>Enterobacteriaceae</taxon>
        <taxon>Klebsiella/Raoultella group</taxon>
        <taxon>Klebsiella</taxon>
    </lineage>
</organism>
<sequence>MTEPFLKLDCTVLFCKSFSLCGQKSQFGKFFMKVTFTGCLQWVETFN</sequence>
<proteinExistence type="predicted"/>
<dbReference type="EMBL" id="KY913897">
    <property type="protein sequence ID" value="ASD48809.1"/>
    <property type="molecule type" value="Genomic_DNA"/>
</dbReference>
<dbReference type="AlphaFoldDB" id="A0A1Z3MLY0"/>
<accession>A0A1Z3MLY0</accession>
<protein>
    <submittedName>
        <fullName evidence="1">Uncharacterized protein</fullName>
    </submittedName>
</protein>
<geneLocation type="plasmid" evidence="1">
    <name>p1</name>
</geneLocation>
<name>A0A1Z3MLY0_KLEOX</name>
<evidence type="ECO:0000313" key="1">
    <source>
        <dbReference type="EMBL" id="ASD48809.1"/>
    </source>
</evidence>
<keyword evidence="1" id="KW-0614">Plasmid</keyword>
<reference evidence="1" key="1">
    <citation type="submission" date="2017-04" db="EMBL/GenBank/DDBJ databases">
        <title>First report of Klebsiella oxytoca strain simultaneously producing NDM-1, IMP-4 and KPC-2 carbapenemases.</title>
        <authorList>
            <person name="Wang J."/>
            <person name="Li J."/>
            <person name="Yuan M."/>
            <person name="Jia Y."/>
            <person name="Zhu X."/>
            <person name="Bai L."/>
            <person name="Bai X."/>
            <person name="Fanning S."/>
        </authorList>
    </citation>
    <scope>NUCLEOTIDE SEQUENCE</scope>
    <source>
        <strain evidence="1">PKOX3</strain>
        <plasmid evidence="1">p1</plasmid>
    </source>
</reference>